<dbReference type="AlphaFoldDB" id="A0AAV4SYK3"/>
<gene>
    <name evidence="1" type="ORF">CDAR_399161</name>
</gene>
<dbReference type="Proteomes" id="UP001054837">
    <property type="component" value="Unassembled WGS sequence"/>
</dbReference>
<comment type="caution">
    <text evidence="1">The sequence shown here is derived from an EMBL/GenBank/DDBJ whole genome shotgun (WGS) entry which is preliminary data.</text>
</comment>
<evidence type="ECO:0000313" key="1">
    <source>
        <dbReference type="EMBL" id="GIY38051.1"/>
    </source>
</evidence>
<evidence type="ECO:0000313" key="2">
    <source>
        <dbReference type="Proteomes" id="UP001054837"/>
    </source>
</evidence>
<reference evidence="1 2" key="1">
    <citation type="submission" date="2021-06" db="EMBL/GenBank/DDBJ databases">
        <title>Caerostris darwini draft genome.</title>
        <authorList>
            <person name="Kono N."/>
            <person name="Arakawa K."/>
        </authorList>
    </citation>
    <scope>NUCLEOTIDE SEQUENCE [LARGE SCALE GENOMIC DNA]</scope>
</reference>
<accession>A0AAV4SYK3</accession>
<name>A0AAV4SYK3_9ARAC</name>
<organism evidence="1 2">
    <name type="scientific">Caerostris darwini</name>
    <dbReference type="NCBI Taxonomy" id="1538125"/>
    <lineage>
        <taxon>Eukaryota</taxon>
        <taxon>Metazoa</taxon>
        <taxon>Ecdysozoa</taxon>
        <taxon>Arthropoda</taxon>
        <taxon>Chelicerata</taxon>
        <taxon>Arachnida</taxon>
        <taxon>Araneae</taxon>
        <taxon>Araneomorphae</taxon>
        <taxon>Entelegynae</taxon>
        <taxon>Araneoidea</taxon>
        <taxon>Araneidae</taxon>
        <taxon>Caerostris</taxon>
    </lineage>
</organism>
<keyword evidence="2" id="KW-1185">Reference proteome</keyword>
<sequence>MLHVDTFPRGPADVRFSGWQGGGEVLVFMSRMSRISKSSLARQLPGIVGCVRELLSQTKYLIRNLLHLTQPRKEENGGEKEKISLRRQLAGGRRNYGGGNGSGSLVTDSVHLVRTESAVTPLVRDQ</sequence>
<protein>
    <submittedName>
        <fullName evidence="1">Uncharacterized protein</fullName>
    </submittedName>
</protein>
<dbReference type="EMBL" id="BPLQ01008536">
    <property type="protein sequence ID" value="GIY38051.1"/>
    <property type="molecule type" value="Genomic_DNA"/>
</dbReference>
<proteinExistence type="predicted"/>